<reference evidence="14" key="1">
    <citation type="submission" date="2022-01" db="UniProtKB">
        <authorList>
            <consortium name="EnsemblMetazoa"/>
        </authorList>
    </citation>
    <scope>IDENTIFICATION</scope>
</reference>
<evidence type="ECO:0000256" key="7">
    <source>
        <dbReference type="ARBA" id="ARBA00023157"/>
    </source>
</evidence>
<dbReference type="InterPro" id="IPR003599">
    <property type="entry name" value="Ig_sub"/>
</dbReference>
<dbReference type="GO" id="GO:0016020">
    <property type="term" value="C:membrane"/>
    <property type="evidence" value="ECO:0007669"/>
    <property type="project" value="UniProtKB-SubCell"/>
</dbReference>
<feature type="domain" description="Ig-like" evidence="12">
    <location>
        <begin position="28"/>
        <end position="123"/>
    </location>
</feature>
<dbReference type="InterPro" id="IPR007110">
    <property type="entry name" value="Ig-like_dom"/>
</dbReference>
<evidence type="ECO:0000313" key="14">
    <source>
        <dbReference type="EnsemblMetazoa" id="XP_024086154.1"/>
    </source>
</evidence>
<keyword evidence="7" id="KW-1015">Disulfide bond</keyword>
<keyword evidence="5 10" id="KW-1133">Transmembrane helix</keyword>
<dbReference type="SMART" id="SM00406">
    <property type="entry name" value="IGv"/>
    <property type="match status" value="3"/>
</dbReference>
<accession>A0A8I6SUA1</accession>
<dbReference type="PROSITE" id="PS50853">
    <property type="entry name" value="FN3"/>
    <property type="match status" value="3"/>
</dbReference>
<evidence type="ECO:0000313" key="15">
    <source>
        <dbReference type="Proteomes" id="UP000494040"/>
    </source>
</evidence>
<keyword evidence="4" id="KW-0677">Repeat</keyword>
<dbReference type="PROSITE" id="PS50835">
    <property type="entry name" value="IG_LIKE"/>
    <property type="match status" value="5"/>
</dbReference>
<keyword evidence="8" id="KW-0393">Immunoglobulin domain</keyword>
<dbReference type="GO" id="GO:0009653">
    <property type="term" value="P:anatomical structure morphogenesis"/>
    <property type="evidence" value="ECO:0007669"/>
    <property type="project" value="UniProtKB-ARBA"/>
</dbReference>
<feature type="compositionally biased region" description="Low complexity" evidence="9">
    <location>
        <begin position="1101"/>
        <end position="1112"/>
    </location>
</feature>
<dbReference type="FunFam" id="2.60.40.10:FF:000189">
    <property type="entry name" value="Neogenin isoform 3"/>
    <property type="match status" value="1"/>
</dbReference>
<name>A0A8I6SUA1_CIMLE</name>
<dbReference type="EnsemblMetazoa" id="XM_024230386.1">
    <property type="protein sequence ID" value="XP_024086154.1"/>
    <property type="gene ID" value="LOC106663540"/>
</dbReference>
<evidence type="ECO:0000256" key="5">
    <source>
        <dbReference type="ARBA" id="ARBA00022989"/>
    </source>
</evidence>
<dbReference type="Pfam" id="PF00041">
    <property type="entry name" value="fn3"/>
    <property type="match status" value="2"/>
</dbReference>
<evidence type="ECO:0000256" key="9">
    <source>
        <dbReference type="SAM" id="MobiDB-lite"/>
    </source>
</evidence>
<dbReference type="FunFam" id="2.60.40.10:FF:000008">
    <property type="entry name" value="roundabout homolog 2 isoform X2"/>
    <property type="match status" value="2"/>
</dbReference>
<feature type="compositionally biased region" description="Basic and acidic residues" evidence="9">
    <location>
        <begin position="1124"/>
        <end position="1135"/>
    </location>
</feature>
<dbReference type="GO" id="GO:0030154">
    <property type="term" value="P:cell differentiation"/>
    <property type="evidence" value="ECO:0007669"/>
    <property type="project" value="UniProtKB-ARBA"/>
</dbReference>
<dbReference type="InterPro" id="IPR013106">
    <property type="entry name" value="Ig_V-set"/>
</dbReference>
<dbReference type="PANTHER" id="PTHR44170">
    <property type="entry name" value="PROTEIN SIDEKICK"/>
    <property type="match status" value="1"/>
</dbReference>
<comment type="subcellular location">
    <subcellularLocation>
        <location evidence="1">Membrane</location>
        <topology evidence="1">Single-pass membrane protein</topology>
    </subcellularLocation>
</comment>
<dbReference type="InterPro" id="IPR003961">
    <property type="entry name" value="FN3_dom"/>
</dbReference>
<dbReference type="InterPro" id="IPR036116">
    <property type="entry name" value="FN3_sf"/>
</dbReference>
<feature type="chain" id="PRO_5035173476" description="Roundabout" evidence="11">
    <location>
        <begin position="24"/>
        <end position="1237"/>
    </location>
</feature>
<feature type="domain" description="Fibronectin type-III" evidence="13">
    <location>
        <begin position="728"/>
        <end position="822"/>
    </location>
</feature>
<dbReference type="GeneID" id="106663540"/>
<feature type="region of interest" description="Disordered" evidence="9">
    <location>
        <begin position="244"/>
        <end position="264"/>
    </location>
</feature>
<evidence type="ECO:0000256" key="6">
    <source>
        <dbReference type="ARBA" id="ARBA00023136"/>
    </source>
</evidence>
<keyword evidence="2 10" id="KW-0812">Transmembrane</keyword>
<dbReference type="FunFam" id="2.60.40.10:FF:000026">
    <property type="entry name" value="roundabout homolog 2 isoform X1"/>
    <property type="match status" value="1"/>
</dbReference>
<feature type="domain" description="Ig-like" evidence="12">
    <location>
        <begin position="221"/>
        <end position="305"/>
    </location>
</feature>
<evidence type="ECO:0000256" key="8">
    <source>
        <dbReference type="ARBA" id="ARBA00023319"/>
    </source>
</evidence>
<feature type="region of interest" description="Disordered" evidence="9">
    <location>
        <begin position="893"/>
        <end position="912"/>
    </location>
</feature>
<feature type="domain" description="Fibronectin type-III" evidence="13">
    <location>
        <begin position="516"/>
        <end position="609"/>
    </location>
</feature>
<feature type="domain" description="Ig-like" evidence="12">
    <location>
        <begin position="310"/>
        <end position="402"/>
    </location>
</feature>
<dbReference type="KEGG" id="clec:106663540"/>
<organism evidence="14 15">
    <name type="scientific">Cimex lectularius</name>
    <name type="common">Bed bug</name>
    <name type="synonym">Acanthia lectularia</name>
    <dbReference type="NCBI Taxonomy" id="79782"/>
    <lineage>
        <taxon>Eukaryota</taxon>
        <taxon>Metazoa</taxon>
        <taxon>Ecdysozoa</taxon>
        <taxon>Arthropoda</taxon>
        <taxon>Hexapoda</taxon>
        <taxon>Insecta</taxon>
        <taxon>Pterygota</taxon>
        <taxon>Neoptera</taxon>
        <taxon>Paraneoptera</taxon>
        <taxon>Hemiptera</taxon>
        <taxon>Heteroptera</taxon>
        <taxon>Panheteroptera</taxon>
        <taxon>Cimicomorpha</taxon>
        <taxon>Cimicidae</taxon>
        <taxon>Cimex</taxon>
    </lineage>
</organism>
<dbReference type="Pfam" id="PF13927">
    <property type="entry name" value="Ig_3"/>
    <property type="match status" value="3"/>
</dbReference>
<keyword evidence="15" id="KW-1185">Reference proteome</keyword>
<proteinExistence type="predicted"/>
<dbReference type="Gene3D" id="2.60.40.10">
    <property type="entry name" value="Immunoglobulins"/>
    <property type="match status" value="8"/>
</dbReference>
<evidence type="ECO:0000256" key="2">
    <source>
        <dbReference type="ARBA" id="ARBA00022692"/>
    </source>
</evidence>
<dbReference type="CDD" id="cd00063">
    <property type="entry name" value="FN3"/>
    <property type="match status" value="3"/>
</dbReference>
<sequence length="1237" mass="137651">MAISIRWTLLLSFIATVFHNGQAQYRSPRITEHPSDVVVPKSEPVTLNCKAEGRPEPRIDWFKNGIKLDLTNPDTKTNRVVLPSGSLFFLRVAHGKKEQDDGVYWCVATNQAGSATSRNATLQVAVLRDEFRTVPSDLKVAAGEEAVLECGPPKGNPEPSLLWKKDGEVIDLDDRVKVVDGGNLKITQVKPNDEGKYQCIVQNIVGMKESPLASLTVHVKPYFTKAPKDITAVAESTVELKCEVSGDPPPKVQWKREEGKIPPGRSEVTEELSLKIERVHPDDEGAYFCEADNPVGKASAKAILTVHSAPVFLVKPEDEAVPLGGVAKFECVARGSPPPSIYWLREGDPNLMFPRDEYGRYWVSPKGQLNVKGVAREDAGLYLCTALSVAGSTTARAYLQVTSVNDKPPPIIEIGPTNQTLPLQSFATLPCQVLANPPAKVVWYKDGAELEDGDRVTILPSGTIRIDELDISDTGEYTCTGSSESGVSRWSSYLTVERSPGADLHRSPDPSTFPRAPSTPRVVNASQNSLTVAWDPPSGTSTLIGYTLEYFSPELQTGWVMAAHRIISHTYTLSDLKPDTGYMFIVRAENSQGLSIPSGISEPARTLREGAEAMAPHQLDEARSRLANRIVVFKELTALSSTSVNTKWEVLSDDYYEGVYIRFREKTSVFHKFQMVTVPKTENSEHIVTNLKKFTSYEFFLSPYFKSVEGYPTISKIVKTLEDIPTEPPQNVQIEIVNTTAAYVRWAQPPTEHHNGILQGYKIQVKGNSTKILAEMTLNIGTTNILLNNLTSKGAYSVRVATFTAIGLGPWSEHITLFPGHARGLRAPRGGETWLVLLVVVMALLLGLACSSVLYLRRRNNNKQLGHLSVPVVNTNNLSLMRTIPKDGGVWLDRDWQSEGKSDRDQDTTEADQECADYAEVDTKNLATYYATGNANKEQPTPYATTTLLARPQNCPLRHSPEINNIHGQMHESKSTPSVEYNTNNTQQNIYSNGNHFRIRSQQHIYNDKNMEDPSWGEYMHPSSDVSDHRISPRVNCQSPKGVRRSNMSRESLYELPRGPPRSESTYSYTPTWHNNIPHHTASQHSIQVGERNHRRESSGERSTSTRTSKGSYGPSSKSLRHGQRSDSRNERPDENTSLLYEQQISKLNRDNYRPRHEYRDNCAILDIIQPNHHSPINRHLANQQRTQECGGGDYSDCSVRECCDEDCSSSYTSDICCSCSESSCLYESCSQPHHRP</sequence>
<evidence type="ECO:0008006" key="16">
    <source>
        <dbReference type="Google" id="ProtNLM"/>
    </source>
</evidence>
<dbReference type="SUPFAM" id="SSF49265">
    <property type="entry name" value="Fibronectin type III"/>
    <property type="match status" value="2"/>
</dbReference>
<dbReference type="InterPro" id="IPR013783">
    <property type="entry name" value="Ig-like_fold"/>
</dbReference>
<feature type="region of interest" description="Disordered" evidence="9">
    <location>
        <begin position="1016"/>
        <end position="1139"/>
    </location>
</feature>
<evidence type="ECO:0000256" key="4">
    <source>
        <dbReference type="ARBA" id="ARBA00022737"/>
    </source>
</evidence>
<dbReference type="GO" id="GO:0098609">
    <property type="term" value="P:cell-cell adhesion"/>
    <property type="evidence" value="ECO:0007669"/>
    <property type="project" value="TreeGrafter"/>
</dbReference>
<dbReference type="OMA" id="VANTRQC"/>
<feature type="domain" description="Ig-like" evidence="12">
    <location>
        <begin position="409"/>
        <end position="495"/>
    </location>
</feature>
<keyword evidence="6 10" id="KW-0472">Membrane</keyword>
<evidence type="ECO:0000256" key="3">
    <source>
        <dbReference type="ARBA" id="ARBA00022729"/>
    </source>
</evidence>
<dbReference type="FunFam" id="2.60.40.10:FF:000028">
    <property type="entry name" value="Neuronal cell adhesion molecule"/>
    <property type="match status" value="1"/>
</dbReference>
<feature type="transmembrane region" description="Helical" evidence="10">
    <location>
        <begin position="834"/>
        <end position="856"/>
    </location>
</feature>
<evidence type="ECO:0000259" key="13">
    <source>
        <dbReference type="PROSITE" id="PS50853"/>
    </source>
</evidence>
<evidence type="ECO:0000256" key="1">
    <source>
        <dbReference type="ARBA" id="ARBA00004167"/>
    </source>
</evidence>
<dbReference type="InterPro" id="IPR036179">
    <property type="entry name" value="Ig-like_dom_sf"/>
</dbReference>
<feature type="compositionally biased region" description="Basic and acidic residues" evidence="9">
    <location>
        <begin position="893"/>
        <end position="907"/>
    </location>
</feature>
<evidence type="ECO:0000256" key="10">
    <source>
        <dbReference type="SAM" id="Phobius"/>
    </source>
</evidence>
<dbReference type="SMART" id="SM00409">
    <property type="entry name" value="IG"/>
    <property type="match status" value="5"/>
</dbReference>
<dbReference type="FunFam" id="2.60.40.10:FF:000053">
    <property type="entry name" value="Roundabout guidance receptor 1"/>
    <property type="match status" value="1"/>
</dbReference>
<dbReference type="InterPro" id="IPR013098">
    <property type="entry name" value="Ig_I-set"/>
</dbReference>
<dbReference type="AlphaFoldDB" id="A0A8I6SUA1"/>
<feature type="compositionally biased region" description="Basic and acidic residues" evidence="9">
    <location>
        <begin position="1091"/>
        <end position="1100"/>
    </location>
</feature>
<dbReference type="OrthoDB" id="428111at2759"/>
<evidence type="ECO:0000259" key="12">
    <source>
        <dbReference type="PROSITE" id="PS50835"/>
    </source>
</evidence>
<feature type="compositionally biased region" description="Polar residues" evidence="9">
    <location>
        <begin position="1063"/>
        <end position="1075"/>
    </location>
</feature>
<feature type="domain" description="Fibronectin type-III" evidence="13">
    <location>
        <begin position="627"/>
        <end position="723"/>
    </location>
</feature>
<dbReference type="SUPFAM" id="SSF48726">
    <property type="entry name" value="Immunoglobulin"/>
    <property type="match status" value="5"/>
</dbReference>
<dbReference type="Pfam" id="PF07679">
    <property type="entry name" value="I-set"/>
    <property type="match status" value="2"/>
</dbReference>
<keyword evidence="3 11" id="KW-0732">Signal</keyword>
<dbReference type="RefSeq" id="XP_024086154.1">
    <property type="nucleotide sequence ID" value="XM_024230386.1"/>
</dbReference>
<protein>
    <recommendedName>
        <fullName evidence="16">Roundabout</fullName>
    </recommendedName>
</protein>
<dbReference type="SMART" id="SM00060">
    <property type="entry name" value="FN3"/>
    <property type="match status" value="3"/>
</dbReference>
<feature type="region of interest" description="Disordered" evidence="9">
    <location>
        <begin position="499"/>
        <end position="522"/>
    </location>
</feature>
<feature type="domain" description="Ig-like" evidence="12">
    <location>
        <begin position="129"/>
        <end position="216"/>
    </location>
</feature>
<dbReference type="PROSITE" id="PS00652">
    <property type="entry name" value="TNFR_NGFR_1"/>
    <property type="match status" value="1"/>
</dbReference>
<feature type="signal peptide" evidence="11">
    <location>
        <begin position="1"/>
        <end position="23"/>
    </location>
</feature>
<evidence type="ECO:0000256" key="11">
    <source>
        <dbReference type="SAM" id="SignalP"/>
    </source>
</evidence>
<dbReference type="PANTHER" id="PTHR44170:SF60">
    <property type="entry name" value="ROUNDABOUT HOMOLOG 1"/>
    <property type="match status" value="1"/>
</dbReference>
<dbReference type="InterPro" id="IPR001368">
    <property type="entry name" value="TNFR/NGFR_Cys_rich_reg"/>
</dbReference>
<dbReference type="SMART" id="SM00408">
    <property type="entry name" value="IGc2"/>
    <property type="match status" value="5"/>
</dbReference>
<dbReference type="Proteomes" id="UP000494040">
    <property type="component" value="Unassembled WGS sequence"/>
</dbReference>
<dbReference type="InterPro" id="IPR003598">
    <property type="entry name" value="Ig_sub2"/>
</dbReference>
<dbReference type="GO" id="GO:0007399">
    <property type="term" value="P:nervous system development"/>
    <property type="evidence" value="ECO:0007669"/>
    <property type="project" value="UniProtKB-ARBA"/>
</dbReference>